<keyword evidence="1" id="KW-1133">Transmembrane helix</keyword>
<evidence type="ECO:0000313" key="2">
    <source>
        <dbReference type="EMBL" id="QJA55500.1"/>
    </source>
</evidence>
<reference evidence="2" key="1">
    <citation type="submission" date="2020-03" db="EMBL/GenBank/DDBJ databases">
        <title>The deep terrestrial virosphere.</title>
        <authorList>
            <person name="Holmfeldt K."/>
            <person name="Nilsson E."/>
            <person name="Simone D."/>
            <person name="Lopez-Fernandez M."/>
            <person name="Wu X."/>
            <person name="de Brujin I."/>
            <person name="Lundin D."/>
            <person name="Andersson A."/>
            <person name="Bertilsson S."/>
            <person name="Dopson M."/>
        </authorList>
    </citation>
    <scope>NUCLEOTIDE SEQUENCE</scope>
    <source>
        <strain evidence="2">MM415B02040</strain>
    </source>
</reference>
<sequence length="73" mass="8731">MNPYAIIAVIVFALFLLFSGLSAWIIAFQPEERARIAKAVDRWHDLVLRIMQRRDERAEQDREIEEIKREYRG</sequence>
<keyword evidence="1" id="KW-0812">Transmembrane</keyword>
<dbReference type="EMBL" id="MT141162">
    <property type="protein sequence ID" value="QJA55500.1"/>
    <property type="molecule type" value="Genomic_DNA"/>
</dbReference>
<protein>
    <submittedName>
        <fullName evidence="2">Uncharacterized protein</fullName>
    </submittedName>
</protein>
<name>A0A6M3IDI0_9ZZZZ</name>
<feature type="transmembrane region" description="Helical" evidence="1">
    <location>
        <begin position="6"/>
        <end position="28"/>
    </location>
</feature>
<gene>
    <name evidence="2" type="ORF">MM415B02040_0019</name>
</gene>
<accession>A0A6M3IDI0</accession>
<dbReference type="AlphaFoldDB" id="A0A6M3IDI0"/>
<organism evidence="2">
    <name type="scientific">viral metagenome</name>
    <dbReference type="NCBI Taxonomy" id="1070528"/>
    <lineage>
        <taxon>unclassified sequences</taxon>
        <taxon>metagenomes</taxon>
        <taxon>organismal metagenomes</taxon>
    </lineage>
</organism>
<evidence type="ECO:0000256" key="1">
    <source>
        <dbReference type="SAM" id="Phobius"/>
    </source>
</evidence>
<keyword evidence="1" id="KW-0472">Membrane</keyword>
<proteinExistence type="predicted"/>